<comment type="caution">
    <text evidence="1">The sequence shown here is derived from an EMBL/GenBank/DDBJ whole genome shotgun (WGS) entry which is preliminary data.</text>
</comment>
<name>A0A414GLD8_9BACE</name>
<dbReference type="RefSeq" id="WP_032534429.1">
    <property type="nucleotide sequence ID" value="NZ_JBDORM010000056.1"/>
</dbReference>
<sequence>MGTNNLSTHRRGVILRGICGGAALKDKSPQISEDNTVITCGAELSIWDICAISSDAEAFGLQVKFGYDGHTRITFTPKEQPE</sequence>
<protein>
    <submittedName>
        <fullName evidence="1">Uncharacterized protein</fullName>
    </submittedName>
</protein>
<gene>
    <name evidence="1" type="ORF">GAZ26_24070</name>
</gene>
<organism evidence="1 2">
    <name type="scientific">Bacteroides xylanisolvens</name>
    <dbReference type="NCBI Taxonomy" id="371601"/>
    <lineage>
        <taxon>Bacteria</taxon>
        <taxon>Pseudomonadati</taxon>
        <taxon>Bacteroidota</taxon>
        <taxon>Bacteroidia</taxon>
        <taxon>Bacteroidales</taxon>
        <taxon>Bacteroidaceae</taxon>
        <taxon>Bacteroides</taxon>
    </lineage>
</organism>
<reference evidence="1 2" key="1">
    <citation type="journal article" date="2019" name="Nat. Med.">
        <title>A library of human gut bacterial isolates paired with longitudinal multiomics data enables mechanistic microbiome research.</title>
        <authorList>
            <person name="Poyet M."/>
            <person name="Groussin M."/>
            <person name="Gibbons S.M."/>
            <person name="Avila-Pacheco J."/>
            <person name="Jiang X."/>
            <person name="Kearney S.M."/>
            <person name="Perrotta A.R."/>
            <person name="Berdy B."/>
            <person name="Zhao S."/>
            <person name="Lieberman T.D."/>
            <person name="Swanson P.K."/>
            <person name="Smith M."/>
            <person name="Roesemann S."/>
            <person name="Alexander J.E."/>
            <person name="Rich S.A."/>
            <person name="Livny J."/>
            <person name="Vlamakis H."/>
            <person name="Clish C."/>
            <person name="Bullock K."/>
            <person name="Deik A."/>
            <person name="Scott J."/>
            <person name="Pierce K.A."/>
            <person name="Xavier R.J."/>
            <person name="Alm E.J."/>
        </authorList>
    </citation>
    <scope>NUCLEOTIDE SEQUENCE [LARGE SCALE GENOMIC DNA]</scope>
    <source>
        <strain evidence="1 2">BIOML-A7</strain>
    </source>
</reference>
<dbReference type="AlphaFoldDB" id="A0A414GLD8"/>
<dbReference type="EMBL" id="WDCG01000041">
    <property type="protein sequence ID" value="KAB6417624.1"/>
    <property type="molecule type" value="Genomic_DNA"/>
</dbReference>
<evidence type="ECO:0000313" key="1">
    <source>
        <dbReference type="EMBL" id="KAB6417624.1"/>
    </source>
</evidence>
<accession>A0A414GLD8</accession>
<proteinExistence type="predicted"/>
<dbReference type="Proteomes" id="UP000471447">
    <property type="component" value="Unassembled WGS sequence"/>
</dbReference>
<evidence type="ECO:0000313" key="2">
    <source>
        <dbReference type="Proteomes" id="UP000471447"/>
    </source>
</evidence>